<dbReference type="RefSeq" id="WP_110461332.1">
    <property type="nucleotide sequence ID" value="NZ_QKMR01000006.1"/>
</dbReference>
<dbReference type="GO" id="GO:0015562">
    <property type="term" value="F:efflux transmembrane transporter activity"/>
    <property type="evidence" value="ECO:0007669"/>
    <property type="project" value="InterPro"/>
</dbReference>
<dbReference type="Proteomes" id="UP000248132">
    <property type="component" value="Unassembled WGS sequence"/>
</dbReference>
<keyword evidence="6" id="KW-1185">Reference proteome</keyword>
<dbReference type="Gene3D" id="1.20.1600.10">
    <property type="entry name" value="Outer membrane efflux proteins (OEP)"/>
    <property type="match status" value="1"/>
</dbReference>
<organism evidence="5 6">
    <name type="scientific">Ruminiclostridium sufflavum DSM 19573</name>
    <dbReference type="NCBI Taxonomy" id="1121337"/>
    <lineage>
        <taxon>Bacteria</taxon>
        <taxon>Bacillati</taxon>
        <taxon>Bacillota</taxon>
        <taxon>Clostridia</taxon>
        <taxon>Eubacteriales</taxon>
        <taxon>Oscillospiraceae</taxon>
        <taxon>Ruminiclostridium</taxon>
    </lineage>
</organism>
<name>A0A318XQB5_9FIRM</name>
<proteinExistence type="predicted"/>
<feature type="domain" description="YknX-like beta-barrel" evidence="4">
    <location>
        <begin position="282"/>
        <end position="363"/>
    </location>
</feature>
<dbReference type="InterPro" id="IPR058636">
    <property type="entry name" value="Beta-barrel_YknX"/>
</dbReference>
<evidence type="ECO:0000259" key="4">
    <source>
        <dbReference type="Pfam" id="PF25990"/>
    </source>
</evidence>
<evidence type="ECO:0000256" key="1">
    <source>
        <dbReference type="ARBA" id="ARBA00004196"/>
    </source>
</evidence>
<accession>A0A318XQB5</accession>
<dbReference type="PANTHER" id="PTHR32347:SF14">
    <property type="entry name" value="EFFLUX SYSTEM COMPONENT YKNX-RELATED"/>
    <property type="match status" value="1"/>
</dbReference>
<evidence type="ECO:0000313" key="5">
    <source>
        <dbReference type="EMBL" id="PYG88425.1"/>
    </source>
</evidence>
<dbReference type="Pfam" id="PF25990">
    <property type="entry name" value="Beta-barrel_YknX"/>
    <property type="match status" value="1"/>
</dbReference>
<evidence type="ECO:0000256" key="2">
    <source>
        <dbReference type="ARBA" id="ARBA00023054"/>
    </source>
</evidence>
<dbReference type="InterPro" id="IPR050465">
    <property type="entry name" value="UPF0194_transport"/>
</dbReference>
<feature type="coiled-coil region" evidence="3">
    <location>
        <begin position="136"/>
        <end position="247"/>
    </location>
</feature>
<gene>
    <name evidence="5" type="ORF">LY28_01273</name>
</gene>
<evidence type="ECO:0000313" key="6">
    <source>
        <dbReference type="Proteomes" id="UP000248132"/>
    </source>
</evidence>
<protein>
    <submittedName>
        <fullName evidence="5">Outer membrane efflux protein</fullName>
    </submittedName>
</protein>
<dbReference type="AlphaFoldDB" id="A0A318XQB5"/>
<dbReference type="Gene3D" id="2.40.420.20">
    <property type="match status" value="1"/>
</dbReference>
<comment type="subcellular location">
    <subcellularLocation>
        <location evidence="1">Cell envelope</location>
    </subcellularLocation>
</comment>
<dbReference type="PANTHER" id="PTHR32347">
    <property type="entry name" value="EFFLUX SYSTEM COMPONENT YKNX-RELATED"/>
    <property type="match status" value="1"/>
</dbReference>
<keyword evidence="2 3" id="KW-0175">Coiled coil</keyword>
<evidence type="ECO:0000256" key="3">
    <source>
        <dbReference type="SAM" id="Coils"/>
    </source>
</evidence>
<comment type="caution">
    <text evidence="5">The sequence shown here is derived from an EMBL/GenBank/DDBJ whole genome shotgun (WGS) entry which is preliminary data.</text>
</comment>
<sequence length="446" mass="47986">MKKKVFIGIGVAALVICLVAWGIIKNAGAVGTGAVYSVEASEIKKGDISSYISANGTVTEIEKAEIYIDTPIKATKVYVKQNDSVKKGQKLADFDFDDLNSQLDQAKLTKRTQELTLKKLKLADTTVNVTSAQNALKVAENSVVSAQRSYDNALKNYNDTKKLYEVGDKAKSELDSAENALKETEVALNNAKINLESQKAALKDTSKTNNLSESSKQIDIQTQQVAIDNSTLAIKNLESKIKKISEAMYCTMDGVISQANVSDGSLTPATQPAFVVINPDRLEVKVNINEYNAKQVKQGQKVDITGDSIPETEKITGKVTNVSPVASKSTSGTGSAETVIEVTIGIDNIVESIKPGITVNCDIKIVDITDVLTIQLDMLTQDKDGKNFVFVLSGDKKTMNKKAVELGSTSDMTAEVKGGELKEGDLAVMNPKAAYEDGARVKISEK</sequence>
<dbReference type="EMBL" id="QKMR01000006">
    <property type="protein sequence ID" value="PYG88425.1"/>
    <property type="molecule type" value="Genomic_DNA"/>
</dbReference>
<dbReference type="GO" id="GO:0030313">
    <property type="term" value="C:cell envelope"/>
    <property type="evidence" value="ECO:0007669"/>
    <property type="project" value="UniProtKB-SubCell"/>
</dbReference>
<reference evidence="5 6" key="1">
    <citation type="submission" date="2018-06" db="EMBL/GenBank/DDBJ databases">
        <title>Genomic Encyclopedia of Type Strains, Phase I: the one thousand microbial genomes (KMG-I) project.</title>
        <authorList>
            <person name="Kyrpides N."/>
        </authorList>
    </citation>
    <scope>NUCLEOTIDE SEQUENCE [LARGE SCALE GENOMIC DNA]</scope>
    <source>
        <strain evidence="5 6">DSM 19573</strain>
    </source>
</reference>
<dbReference type="Gene3D" id="2.40.30.170">
    <property type="match status" value="1"/>
</dbReference>
<dbReference type="OrthoDB" id="11589at2"/>
<dbReference type="SUPFAM" id="SSF56954">
    <property type="entry name" value="Outer membrane efflux proteins (OEP)"/>
    <property type="match status" value="1"/>
</dbReference>